<keyword evidence="1" id="KW-0812">Transmembrane</keyword>
<dbReference type="KEGG" id="agv:OJF2_46870"/>
<evidence type="ECO:0000313" key="2">
    <source>
        <dbReference type="EMBL" id="QEH36127.1"/>
    </source>
</evidence>
<organism evidence="2 3">
    <name type="scientific">Aquisphaera giovannonii</name>
    <dbReference type="NCBI Taxonomy" id="406548"/>
    <lineage>
        <taxon>Bacteria</taxon>
        <taxon>Pseudomonadati</taxon>
        <taxon>Planctomycetota</taxon>
        <taxon>Planctomycetia</taxon>
        <taxon>Isosphaerales</taxon>
        <taxon>Isosphaeraceae</taxon>
        <taxon>Aquisphaera</taxon>
    </lineage>
</organism>
<reference evidence="2 3" key="1">
    <citation type="submission" date="2019-08" db="EMBL/GenBank/DDBJ databases">
        <title>Deep-cultivation of Planctomycetes and their phenomic and genomic characterization uncovers novel biology.</title>
        <authorList>
            <person name="Wiegand S."/>
            <person name="Jogler M."/>
            <person name="Boedeker C."/>
            <person name="Pinto D."/>
            <person name="Vollmers J."/>
            <person name="Rivas-Marin E."/>
            <person name="Kohn T."/>
            <person name="Peeters S.H."/>
            <person name="Heuer A."/>
            <person name="Rast P."/>
            <person name="Oberbeckmann S."/>
            <person name="Bunk B."/>
            <person name="Jeske O."/>
            <person name="Meyerdierks A."/>
            <person name="Storesund J.E."/>
            <person name="Kallscheuer N."/>
            <person name="Luecker S."/>
            <person name="Lage O.M."/>
            <person name="Pohl T."/>
            <person name="Merkel B.J."/>
            <person name="Hornburger P."/>
            <person name="Mueller R.-W."/>
            <person name="Bruemmer F."/>
            <person name="Labrenz M."/>
            <person name="Spormann A.M."/>
            <person name="Op den Camp H."/>
            <person name="Overmann J."/>
            <person name="Amann R."/>
            <person name="Jetten M.S.M."/>
            <person name="Mascher T."/>
            <person name="Medema M.H."/>
            <person name="Devos D.P."/>
            <person name="Kaster A.-K."/>
            <person name="Ovreas L."/>
            <person name="Rohde M."/>
            <person name="Galperin M.Y."/>
            <person name="Jogler C."/>
        </authorList>
    </citation>
    <scope>NUCLEOTIDE SEQUENCE [LARGE SCALE GENOMIC DNA]</scope>
    <source>
        <strain evidence="2 3">OJF2</strain>
    </source>
</reference>
<sequence>MRSLSSILRRRSGAFLGACGVAMLLSTGGTARAGKLSWLDDVVREVIAETKSGGKALARGGEAARAEARGAGRLFLRHDAEEGLEQLVKRSDDLARAGRKIEQPSEALLQGRFTRLLGHDADAVRSFEALRPAEKRLVVEMGEAAQRLARRHPQEAEAMARQLGPEGLTAVRVFGDDVAEVIAKEGTESLNVLRKTGRGGWEFFTGQVLPHKKKLLAAGVLAAFLADPDKFVDYAGQATEYAAREFARAGIGLAAAVGSGAAQGLESSLGQALAARGLDHPAFRTVGMALASLVAIGALLVLVGLPLRIMVRPFTAGLGIVHRLSKSLAGARSSH</sequence>
<keyword evidence="1" id="KW-1133">Transmembrane helix</keyword>
<keyword evidence="1" id="KW-0472">Membrane</keyword>
<accession>A0A5B9W6Z7</accession>
<dbReference type="Proteomes" id="UP000324233">
    <property type="component" value="Chromosome"/>
</dbReference>
<dbReference type="EMBL" id="CP042997">
    <property type="protein sequence ID" value="QEH36127.1"/>
    <property type="molecule type" value="Genomic_DNA"/>
</dbReference>
<dbReference type="RefSeq" id="WP_210420143.1">
    <property type="nucleotide sequence ID" value="NZ_CP042997.1"/>
</dbReference>
<keyword evidence="3" id="KW-1185">Reference proteome</keyword>
<evidence type="ECO:0000256" key="1">
    <source>
        <dbReference type="SAM" id="Phobius"/>
    </source>
</evidence>
<proteinExistence type="predicted"/>
<gene>
    <name evidence="2" type="ORF">OJF2_46870</name>
</gene>
<dbReference type="AlphaFoldDB" id="A0A5B9W6Z7"/>
<evidence type="ECO:0000313" key="3">
    <source>
        <dbReference type="Proteomes" id="UP000324233"/>
    </source>
</evidence>
<name>A0A5B9W6Z7_9BACT</name>
<protein>
    <submittedName>
        <fullName evidence="2">Uncharacterized protein</fullName>
    </submittedName>
</protein>
<feature type="transmembrane region" description="Helical" evidence="1">
    <location>
        <begin position="286"/>
        <end position="305"/>
    </location>
</feature>